<dbReference type="PRINTS" id="PR00471">
    <property type="entry name" value="ACETATEKNASE"/>
</dbReference>
<keyword evidence="4 6" id="KW-0418">Kinase</keyword>
<dbReference type="HAMAP" id="MF_00020">
    <property type="entry name" value="Acetate_kinase"/>
    <property type="match status" value="1"/>
</dbReference>
<feature type="binding site" evidence="6">
    <location>
        <position position="91"/>
    </location>
    <ligand>
        <name>substrate</name>
    </ligand>
</feature>
<dbReference type="InterPro" id="IPR004372">
    <property type="entry name" value="Ac/propionate_kinase"/>
</dbReference>
<dbReference type="PROSITE" id="PS01076">
    <property type="entry name" value="ACETATE_KINASE_2"/>
    <property type="match status" value="1"/>
</dbReference>
<dbReference type="GO" id="GO:0008776">
    <property type="term" value="F:acetate kinase activity"/>
    <property type="evidence" value="ECO:0007669"/>
    <property type="project" value="UniProtKB-UniRule"/>
</dbReference>
<keyword evidence="6" id="KW-0963">Cytoplasm</keyword>
<accession>A0A832DF03</accession>
<organism evidence="8">
    <name type="scientific">Ignavibacterium album</name>
    <dbReference type="NCBI Taxonomy" id="591197"/>
    <lineage>
        <taxon>Bacteria</taxon>
        <taxon>Pseudomonadati</taxon>
        <taxon>Ignavibacteriota</taxon>
        <taxon>Ignavibacteria</taxon>
        <taxon>Ignavibacteriales</taxon>
        <taxon>Ignavibacteriaceae</taxon>
        <taxon>Ignavibacterium</taxon>
    </lineage>
</organism>
<feature type="binding site" evidence="6">
    <location>
        <position position="7"/>
    </location>
    <ligand>
        <name>Mg(2+)</name>
        <dbReference type="ChEBI" id="CHEBI:18420"/>
    </ligand>
</feature>
<gene>
    <name evidence="6" type="primary">ackA</name>
    <name evidence="8" type="ORF">ENS56_01980</name>
</gene>
<evidence type="ECO:0000256" key="6">
    <source>
        <dbReference type="HAMAP-Rule" id="MF_00020"/>
    </source>
</evidence>
<comment type="function">
    <text evidence="6">Catalyzes the formation of acetyl phosphate from acetate and ATP. Can also catalyze the reverse reaction.</text>
</comment>
<keyword evidence="3 6" id="KW-0547">Nucleotide-binding</keyword>
<dbReference type="Pfam" id="PF00871">
    <property type="entry name" value="Acetate_kinase"/>
    <property type="match status" value="1"/>
</dbReference>
<dbReference type="EMBL" id="DSVI01000004">
    <property type="protein sequence ID" value="HGT46785.1"/>
    <property type="molecule type" value="Genomic_DNA"/>
</dbReference>
<dbReference type="EC" id="2.7.2.1" evidence="6"/>
<keyword evidence="6" id="KW-0460">Magnesium</keyword>
<evidence type="ECO:0000256" key="1">
    <source>
        <dbReference type="ARBA" id="ARBA00008748"/>
    </source>
</evidence>
<feature type="binding site" evidence="6">
    <location>
        <begin position="283"/>
        <end position="285"/>
    </location>
    <ligand>
        <name>ATP</name>
        <dbReference type="ChEBI" id="CHEBI:30616"/>
    </ligand>
</feature>
<feature type="site" description="Transition state stabilizer" evidence="6">
    <location>
        <position position="180"/>
    </location>
</feature>
<reference evidence="8" key="1">
    <citation type="journal article" date="2020" name="mSystems">
        <title>Genome- and Community-Level Interaction Insights into Carbon Utilization and Element Cycling Functions of Hydrothermarchaeota in Hydrothermal Sediment.</title>
        <authorList>
            <person name="Zhou Z."/>
            <person name="Liu Y."/>
            <person name="Xu W."/>
            <person name="Pan J."/>
            <person name="Luo Z.H."/>
            <person name="Li M."/>
        </authorList>
    </citation>
    <scope>NUCLEOTIDE SEQUENCE [LARGE SCALE GENOMIC DNA]</scope>
    <source>
        <strain evidence="8">SpSt-500</strain>
    </source>
</reference>
<comment type="cofactor">
    <cofactor evidence="6">
        <name>Mg(2+)</name>
        <dbReference type="ChEBI" id="CHEBI:18420"/>
    </cofactor>
    <cofactor evidence="6">
        <name>Mn(2+)</name>
        <dbReference type="ChEBI" id="CHEBI:29035"/>
    </cofactor>
    <text evidence="6">Mg(2+). Can also accept Mn(2+).</text>
</comment>
<evidence type="ECO:0000313" key="8">
    <source>
        <dbReference type="EMBL" id="HGT46785.1"/>
    </source>
</evidence>
<feature type="binding site" evidence="6">
    <location>
        <begin position="331"/>
        <end position="335"/>
    </location>
    <ligand>
        <name>ATP</name>
        <dbReference type="ChEBI" id="CHEBI:30616"/>
    </ligand>
</feature>
<protein>
    <recommendedName>
        <fullName evidence="6">Acetate kinase</fullName>
        <ecNumber evidence="6">2.7.2.1</ecNumber>
    </recommendedName>
    <alternativeName>
        <fullName evidence="6">Acetokinase</fullName>
    </alternativeName>
</protein>
<comment type="similarity">
    <text evidence="1 6 7">Belongs to the acetokinase family.</text>
</comment>
<dbReference type="InterPro" id="IPR023865">
    <property type="entry name" value="Aliphatic_acid_kinase_CS"/>
</dbReference>
<keyword evidence="5 6" id="KW-0067">ATP-binding</keyword>
<evidence type="ECO:0000256" key="3">
    <source>
        <dbReference type="ARBA" id="ARBA00022741"/>
    </source>
</evidence>
<evidence type="ECO:0000256" key="2">
    <source>
        <dbReference type="ARBA" id="ARBA00022679"/>
    </source>
</evidence>
<proteinExistence type="inferred from homology"/>
<sequence>MKVLVLNCGSSSVKYQFIDTDKKLALAKGLVDRIGMAGAVLSHQRYDGDQIKISGEILDHQIAIEYVLAVLLSKNHGVIDDKKDIEAVGHRVVHGGETFSGSVLITDEVIKALQDNIELAPLHNPPNIKGIQAATRILPGTPQVGVFDTAFHSHMPPKAYLYGIPYELYRKYKIRRYGFHGTSHLYVSKKAAELMGKKYEDLKIITAHLGNGCSMAAVNKGISVDTTMGFTPLEGLLMGTRSGDLDPQVILYVMGKEGLSLNEAATMLNKHSGLIGISGESSDMREILAAVKDQHQRAKHAFDIFCYRIKKYVGAYASAMGGVDALVFTGGIGENSFEVREEVCKDMEFMGIQLDLLRNQNNSELISTDSSKVKVFRIPTNEELVIAMDTAEIVGSMNK</sequence>
<evidence type="ECO:0000256" key="7">
    <source>
        <dbReference type="RuleBase" id="RU003835"/>
    </source>
</evidence>
<keyword evidence="2 6" id="KW-0808">Transferase</keyword>
<dbReference type="Gene3D" id="3.30.420.40">
    <property type="match status" value="2"/>
</dbReference>
<comment type="subcellular location">
    <subcellularLocation>
        <location evidence="6">Cytoplasm</location>
    </subcellularLocation>
</comment>
<feature type="site" description="Transition state stabilizer" evidence="6">
    <location>
        <position position="241"/>
    </location>
</feature>
<feature type="binding site" evidence="6">
    <location>
        <begin position="208"/>
        <end position="212"/>
    </location>
    <ligand>
        <name>ATP</name>
        <dbReference type="ChEBI" id="CHEBI:30616"/>
    </ligand>
</feature>
<evidence type="ECO:0000256" key="4">
    <source>
        <dbReference type="ARBA" id="ARBA00022777"/>
    </source>
</evidence>
<dbReference type="NCBIfam" id="TIGR00016">
    <property type="entry name" value="ackA"/>
    <property type="match status" value="1"/>
</dbReference>
<dbReference type="GO" id="GO:0000287">
    <property type="term" value="F:magnesium ion binding"/>
    <property type="evidence" value="ECO:0007669"/>
    <property type="project" value="UniProtKB-UniRule"/>
</dbReference>
<comment type="subunit">
    <text evidence="6">Homodimer.</text>
</comment>
<dbReference type="GO" id="GO:0005737">
    <property type="term" value="C:cytoplasm"/>
    <property type="evidence" value="ECO:0007669"/>
    <property type="project" value="UniProtKB-SubCell"/>
</dbReference>
<dbReference type="GO" id="GO:0006085">
    <property type="term" value="P:acetyl-CoA biosynthetic process"/>
    <property type="evidence" value="ECO:0007669"/>
    <property type="project" value="UniProtKB-UniRule"/>
</dbReference>
<feature type="binding site" evidence="6">
    <location>
        <position position="14"/>
    </location>
    <ligand>
        <name>ATP</name>
        <dbReference type="ChEBI" id="CHEBI:30616"/>
    </ligand>
</feature>
<dbReference type="InterPro" id="IPR043129">
    <property type="entry name" value="ATPase_NBD"/>
</dbReference>
<dbReference type="GO" id="GO:0006083">
    <property type="term" value="P:acetate metabolic process"/>
    <property type="evidence" value="ECO:0007669"/>
    <property type="project" value="TreeGrafter"/>
</dbReference>
<comment type="pathway">
    <text evidence="6">Metabolic intermediate biosynthesis; acetyl-CoA biosynthesis; acetyl-CoA from acetate: step 1/2.</text>
</comment>
<keyword evidence="6" id="KW-0479">Metal-binding</keyword>
<dbReference type="SUPFAM" id="SSF53067">
    <property type="entry name" value="Actin-like ATPase domain"/>
    <property type="match status" value="2"/>
</dbReference>
<feature type="binding site" evidence="6">
    <location>
        <position position="382"/>
    </location>
    <ligand>
        <name>Mg(2+)</name>
        <dbReference type="ChEBI" id="CHEBI:18420"/>
    </ligand>
</feature>
<name>A0A832DF03_9BACT</name>
<dbReference type="InterPro" id="IPR000890">
    <property type="entry name" value="Aliphatic_acid_kin_short-chain"/>
</dbReference>
<dbReference type="PROSITE" id="PS01075">
    <property type="entry name" value="ACETATE_KINASE_1"/>
    <property type="match status" value="1"/>
</dbReference>
<dbReference type="CDD" id="cd24010">
    <property type="entry name" value="ASKHA_NBD_AcK_PK"/>
    <property type="match status" value="1"/>
</dbReference>
<dbReference type="AlphaFoldDB" id="A0A832DF03"/>
<comment type="caution">
    <text evidence="8">The sequence shown here is derived from an EMBL/GenBank/DDBJ whole genome shotgun (WGS) entry which is preliminary data.</text>
</comment>
<evidence type="ECO:0000256" key="5">
    <source>
        <dbReference type="ARBA" id="ARBA00022840"/>
    </source>
</evidence>
<dbReference type="PIRSF" id="PIRSF000722">
    <property type="entry name" value="Acetate_prop_kin"/>
    <property type="match status" value="1"/>
</dbReference>
<dbReference type="PANTHER" id="PTHR21060:SF15">
    <property type="entry name" value="ACETATE KINASE-RELATED"/>
    <property type="match status" value="1"/>
</dbReference>
<feature type="active site" description="Proton donor/acceptor" evidence="6">
    <location>
        <position position="148"/>
    </location>
</feature>
<dbReference type="GO" id="GO:0005524">
    <property type="term" value="F:ATP binding"/>
    <property type="evidence" value="ECO:0007669"/>
    <property type="project" value="UniProtKB-KW"/>
</dbReference>
<comment type="catalytic activity">
    <reaction evidence="6">
        <text>acetate + ATP = acetyl phosphate + ADP</text>
        <dbReference type="Rhea" id="RHEA:11352"/>
        <dbReference type="ChEBI" id="CHEBI:22191"/>
        <dbReference type="ChEBI" id="CHEBI:30089"/>
        <dbReference type="ChEBI" id="CHEBI:30616"/>
        <dbReference type="ChEBI" id="CHEBI:456216"/>
        <dbReference type="EC" id="2.7.2.1"/>
    </reaction>
</comment>
<dbReference type="PANTHER" id="PTHR21060">
    <property type="entry name" value="ACETATE KINASE"/>
    <property type="match status" value="1"/>
</dbReference>
<dbReference type="UniPathway" id="UPA00340">
    <property type="reaction ID" value="UER00458"/>
</dbReference>